<dbReference type="Proteomes" id="UP000054321">
    <property type="component" value="Unassembled WGS sequence"/>
</dbReference>
<feature type="domain" description="DJ-1/PfpI" evidence="1">
    <location>
        <begin position="61"/>
        <end position="190"/>
    </location>
</feature>
<proteinExistence type="predicted"/>
<name>A0A0C3H318_OIDMZ</name>
<dbReference type="Pfam" id="PF01965">
    <property type="entry name" value="DJ-1_PfpI"/>
    <property type="match status" value="1"/>
</dbReference>
<dbReference type="EMBL" id="KN832883">
    <property type="protein sequence ID" value="KIM96931.1"/>
    <property type="molecule type" value="Genomic_DNA"/>
</dbReference>
<dbReference type="AlphaFoldDB" id="A0A0C3H318"/>
<dbReference type="PANTHER" id="PTHR43130:SF7">
    <property type="entry name" value="DJ-1_PFPI DOMAIN-CONTAINING PROTEIN"/>
    <property type="match status" value="1"/>
</dbReference>
<protein>
    <recommendedName>
        <fullName evidence="1">DJ-1/PfpI domain-containing protein</fullName>
    </recommendedName>
</protein>
<accession>A0A0C3H318</accession>
<dbReference type="SUPFAM" id="SSF52317">
    <property type="entry name" value="Class I glutamine amidotransferase-like"/>
    <property type="match status" value="1"/>
</dbReference>
<evidence type="ECO:0000313" key="2">
    <source>
        <dbReference type="EMBL" id="KIM96931.1"/>
    </source>
</evidence>
<dbReference type="Gene3D" id="3.40.50.880">
    <property type="match status" value="1"/>
</dbReference>
<gene>
    <name evidence="2" type="ORF">OIDMADRAFT_169717</name>
</gene>
<dbReference type="InterPro" id="IPR002818">
    <property type="entry name" value="DJ-1/PfpI"/>
</dbReference>
<dbReference type="OrthoDB" id="543156at2759"/>
<dbReference type="InParanoid" id="A0A0C3H318"/>
<evidence type="ECO:0000313" key="3">
    <source>
        <dbReference type="Proteomes" id="UP000054321"/>
    </source>
</evidence>
<dbReference type="HOGENOM" id="CLU_000445_44_8_1"/>
<keyword evidence="3" id="KW-1185">Reference proteome</keyword>
<evidence type="ECO:0000259" key="1">
    <source>
        <dbReference type="Pfam" id="PF01965"/>
    </source>
</evidence>
<dbReference type="InterPro" id="IPR029062">
    <property type="entry name" value="Class_I_gatase-like"/>
</dbReference>
<dbReference type="InterPro" id="IPR052158">
    <property type="entry name" value="INH-QAR"/>
</dbReference>
<dbReference type="STRING" id="913774.A0A0C3H318"/>
<reference evidence="3" key="2">
    <citation type="submission" date="2015-01" db="EMBL/GenBank/DDBJ databases">
        <title>Evolutionary Origins and Diversification of the Mycorrhizal Mutualists.</title>
        <authorList>
            <consortium name="DOE Joint Genome Institute"/>
            <consortium name="Mycorrhizal Genomics Consortium"/>
            <person name="Kohler A."/>
            <person name="Kuo A."/>
            <person name="Nagy L.G."/>
            <person name="Floudas D."/>
            <person name="Copeland A."/>
            <person name="Barry K.W."/>
            <person name="Cichocki N."/>
            <person name="Veneault-Fourrey C."/>
            <person name="LaButti K."/>
            <person name="Lindquist E.A."/>
            <person name="Lipzen A."/>
            <person name="Lundell T."/>
            <person name="Morin E."/>
            <person name="Murat C."/>
            <person name="Riley R."/>
            <person name="Ohm R."/>
            <person name="Sun H."/>
            <person name="Tunlid A."/>
            <person name="Henrissat B."/>
            <person name="Grigoriev I.V."/>
            <person name="Hibbett D.S."/>
            <person name="Martin F."/>
        </authorList>
    </citation>
    <scope>NUCLEOTIDE SEQUENCE [LARGE SCALE GENOMIC DNA]</scope>
    <source>
        <strain evidence="3">Zn</strain>
    </source>
</reference>
<reference evidence="2 3" key="1">
    <citation type="submission" date="2014-04" db="EMBL/GenBank/DDBJ databases">
        <authorList>
            <consortium name="DOE Joint Genome Institute"/>
            <person name="Kuo A."/>
            <person name="Martino E."/>
            <person name="Perotto S."/>
            <person name="Kohler A."/>
            <person name="Nagy L.G."/>
            <person name="Floudas D."/>
            <person name="Copeland A."/>
            <person name="Barry K.W."/>
            <person name="Cichocki N."/>
            <person name="Veneault-Fourrey C."/>
            <person name="LaButti K."/>
            <person name="Lindquist E.A."/>
            <person name="Lipzen A."/>
            <person name="Lundell T."/>
            <person name="Morin E."/>
            <person name="Murat C."/>
            <person name="Sun H."/>
            <person name="Tunlid A."/>
            <person name="Henrissat B."/>
            <person name="Grigoriev I.V."/>
            <person name="Hibbett D.S."/>
            <person name="Martin F."/>
            <person name="Nordberg H.P."/>
            <person name="Cantor M.N."/>
            <person name="Hua S.X."/>
        </authorList>
    </citation>
    <scope>NUCLEOTIDE SEQUENCE [LARGE SCALE GENOMIC DNA]</scope>
    <source>
        <strain evidence="2 3">Zn</strain>
    </source>
</reference>
<sequence length="230" mass="25399">MPTFNLSKPDRPIHVGVILMNGDTEILDVAPVDILHCFGKRFIGSIPDEWVSKEVKAQALDFKFHWVSETGKENNSRLTSSISLTPTDSFETCTPLDIVLIGAHNIGYTPNAAEIAFVRKAWEGCSAFITICAGVEVALQAGILEGKTVTAPRFMLDSLRQQVPTTTWLSQRWVNDGKLWTSGAFLNGLDLMYNFAHSTWGGDGTPAAHMSRLGSWPDRDVDYKDEPWGV</sequence>
<organism evidence="2 3">
    <name type="scientific">Oidiodendron maius (strain Zn)</name>
    <dbReference type="NCBI Taxonomy" id="913774"/>
    <lineage>
        <taxon>Eukaryota</taxon>
        <taxon>Fungi</taxon>
        <taxon>Dikarya</taxon>
        <taxon>Ascomycota</taxon>
        <taxon>Pezizomycotina</taxon>
        <taxon>Leotiomycetes</taxon>
        <taxon>Leotiomycetes incertae sedis</taxon>
        <taxon>Myxotrichaceae</taxon>
        <taxon>Oidiodendron</taxon>
    </lineage>
</organism>
<dbReference type="PANTHER" id="PTHR43130">
    <property type="entry name" value="ARAC-FAMILY TRANSCRIPTIONAL REGULATOR"/>
    <property type="match status" value="1"/>
</dbReference>